<evidence type="ECO:0000313" key="1">
    <source>
        <dbReference type="EMBL" id="HDR52096.1"/>
    </source>
</evidence>
<dbReference type="Proteomes" id="UP000886047">
    <property type="component" value="Unassembled WGS sequence"/>
</dbReference>
<gene>
    <name evidence="1" type="ORF">ENN90_10850</name>
</gene>
<reference evidence="1" key="1">
    <citation type="journal article" date="2020" name="mSystems">
        <title>Genome- and Community-Level Interaction Insights into Carbon Utilization and Element Cycling Functions of Hydrothermarchaeota in Hydrothermal Sediment.</title>
        <authorList>
            <person name="Zhou Z."/>
            <person name="Liu Y."/>
            <person name="Xu W."/>
            <person name="Pan J."/>
            <person name="Luo Z.H."/>
            <person name="Li M."/>
        </authorList>
    </citation>
    <scope>NUCLEOTIDE SEQUENCE [LARGE SCALE GENOMIC DNA]</scope>
    <source>
        <strain evidence="1">SpSt-1217</strain>
    </source>
</reference>
<proteinExistence type="predicted"/>
<organism evidence="1">
    <name type="scientific">Mariniphaga anaerophila</name>
    <dbReference type="NCBI Taxonomy" id="1484053"/>
    <lineage>
        <taxon>Bacteria</taxon>
        <taxon>Pseudomonadati</taxon>
        <taxon>Bacteroidota</taxon>
        <taxon>Bacteroidia</taxon>
        <taxon>Marinilabiliales</taxon>
        <taxon>Prolixibacteraceae</taxon>
        <taxon>Mariniphaga</taxon>
    </lineage>
</organism>
<comment type="caution">
    <text evidence="1">The sequence shown here is derived from an EMBL/GenBank/DDBJ whole genome shotgun (WGS) entry which is preliminary data.</text>
</comment>
<dbReference type="EMBL" id="DSDK01000595">
    <property type="protein sequence ID" value="HDR52096.1"/>
    <property type="molecule type" value="Genomic_DNA"/>
</dbReference>
<protein>
    <submittedName>
        <fullName evidence="1">Uncharacterized protein</fullName>
    </submittedName>
</protein>
<sequence length="71" mass="7830">MNIRIRKPIVINIKDDATAKPILNDVKLLNGVTRAEIASDEYLENISILKACKAARKTPIVSKSDVLDALK</sequence>
<dbReference type="AlphaFoldDB" id="A0A831LX16"/>
<name>A0A831LX16_9BACT</name>
<accession>A0A831LX16</accession>